<dbReference type="Gene3D" id="2.60.40.10">
    <property type="entry name" value="Immunoglobulins"/>
    <property type="match status" value="1"/>
</dbReference>
<feature type="non-terminal residue" evidence="4">
    <location>
        <position position="1"/>
    </location>
</feature>
<dbReference type="AlphaFoldDB" id="A0A9N9NKC2"/>
<name>A0A9N9NKC2_9GLOM</name>
<evidence type="ECO:0000256" key="2">
    <source>
        <dbReference type="SAM" id="SignalP"/>
    </source>
</evidence>
<keyword evidence="5" id="KW-1185">Reference proteome</keyword>
<feature type="signal peptide" evidence="2">
    <location>
        <begin position="1"/>
        <end position="22"/>
    </location>
</feature>
<feature type="chain" id="PRO_5040210613" evidence="2">
    <location>
        <begin position="23"/>
        <end position="194"/>
    </location>
</feature>
<feature type="domain" description="AMP-activated protein kinase glycogen-binding" evidence="3">
    <location>
        <begin position="150"/>
        <end position="194"/>
    </location>
</feature>
<accession>A0A9N9NKC2</accession>
<dbReference type="InterPro" id="IPR014756">
    <property type="entry name" value="Ig_E-set"/>
</dbReference>
<dbReference type="Proteomes" id="UP000789396">
    <property type="component" value="Unassembled WGS sequence"/>
</dbReference>
<feature type="region of interest" description="Disordered" evidence="1">
    <location>
        <begin position="38"/>
        <end position="76"/>
    </location>
</feature>
<proteinExistence type="predicted"/>
<dbReference type="Pfam" id="PF16561">
    <property type="entry name" value="AMPK1_CBM"/>
    <property type="match status" value="1"/>
</dbReference>
<dbReference type="OrthoDB" id="5873279at2759"/>
<feature type="non-terminal residue" evidence="4">
    <location>
        <position position="194"/>
    </location>
</feature>
<dbReference type="CDD" id="cd02859">
    <property type="entry name" value="E_set_AMPKbeta_like_N"/>
    <property type="match status" value="1"/>
</dbReference>
<reference evidence="4" key="1">
    <citation type="submission" date="2021-06" db="EMBL/GenBank/DDBJ databases">
        <authorList>
            <person name="Kallberg Y."/>
            <person name="Tangrot J."/>
            <person name="Rosling A."/>
        </authorList>
    </citation>
    <scope>NUCLEOTIDE SEQUENCE</scope>
    <source>
        <strain evidence="4">IN212</strain>
    </source>
</reference>
<keyword evidence="2" id="KW-0732">Signal</keyword>
<evidence type="ECO:0000256" key="1">
    <source>
        <dbReference type="SAM" id="MobiDB-lite"/>
    </source>
</evidence>
<evidence type="ECO:0000313" key="5">
    <source>
        <dbReference type="Proteomes" id="UP000789396"/>
    </source>
</evidence>
<comment type="caution">
    <text evidence="4">The sequence shown here is derived from an EMBL/GenBank/DDBJ whole genome shotgun (WGS) entry which is preliminary data.</text>
</comment>
<evidence type="ECO:0000259" key="3">
    <source>
        <dbReference type="Pfam" id="PF16561"/>
    </source>
</evidence>
<dbReference type="EMBL" id="CAJVPZ010031432">
    <property type="protein sequence ID" value="CAG8739327.1"/>
    <property type="molecule type" value="Genomic_DNA"/>
</dbReference>
<sequence length="194" mass="22015">LFTLTLELILATLLCLVSLVEGKGFRIPDRGVTVKKVSTHENHAKKNIKSKKLQENSAIPEANDSAPTMTHLTSEPKPENIIITGTLSELKPDSETSFSSEPITRDIKVTEKVLKDDITTTIEEKKNLFRTNESDIVPIEVSKYDSTAHEMHFSPETNDFIAVVKVDRTKQHEFKFVVDGDWRHNENLPIRYDQ</sequence>
<dbReference type="SUPFAM" id="SSF81296">
    <property type="entry name" value="E set domains"/>
    <property type="match status" value="1"/>
</dbReference>
<protein>
    <submittedName>
        <fullName evidence="4">19554_t:CDS:1</fullName>
    </submittedName>
</protein>
<organism evidence="4 5">
    <name type="scientific">Racocetra fulgida</name>
    <dbReference type="NCBI Taxonomy" id="60492"/>
    <lineage>
        <taxon>Eukaryota</taxon>
        <taxon>Fungi</taxon>
        <taxon>Fungi incertae sedis</taxon>
        <taxon>Mucoromycota</taxon>
        <taxon>Glomeromycotina</taxon>
        <taxon>Glomeromycetes</taxon>
        <taxon>Diversisporales</taxon>
        <taxon>Gigasporaceae</taxon>
        <taxon>Racocetra</taxon>
    </lineage>
</organism>
<gene>
    <name evidence="4" type="ORF">RFULGI_LOCUS12732</name>
</gene>
<dbReference type="InterPro" id="IPR013783">
    <property type="entry name" value="Ig-like_fold"/>
</dbReference>
<dbReference type="InterPro" id="IPR032640">
    <property type="entry name" value="AMPK1_CBM"/>
</dbReference>
<evidence type="ECO:0000313" key="4">
    <source>
        <dbReference type="EMBL" id="CAG8739327.1"/>
    </source>
</evidence>